<organism evidence="2 4">
    <name type="scientific">Ligilactobacillus salivarius</name>
    <dbReference type="NCBI Taxonomy" id="1624"/>
    <lineage>
        <taxon>Bacteria</taxon>
        <taxon>Bacillati</taxon>
        <taxon>Bacillota</taxon>
        <taxon>Bacilli</taxon>
        <taxon>Lactobacillales</taxon>
        <taxon>Lactobacillaceae</taxon>
        <taxon>Ligilactobacillus</taxon>
    </lineage>
</organism>
<protein>
    <recommendedName>
        <fullName evidence="6">Glycosyltransferase RgtA/B/C/D-like domain-containing protein</fullName>
    </recommendedName>
</protein>
<name>A0ABD6J5D2_9LACO</name>
<reference evidence="4 5" key="1">
    <citation type="journal article" date="2020" name="Food Funct.">
        <title>Screening of Lactobacillus salivarius strains from the feces of Chinese populations and the evaluation of their effects against intestinal inflammation in mice.</title>
        <authorList>
            <person name="Zhai Q."/>
            <person name="Shen X."/>
            <person name="Cen S."/>
            <person name="Zhang C."/>
            <person name="Tian F."/>
            <person name="Zhao J."/>
            <person name="Zhang H."/>
            <person name="Xue Y."/>
            <person name="Chen W."/>
        </authorList>
    </citation>
    <scope>NUCLEOTIDE SEQUENCE [LARGE SCALE GENOMIC DNA]</scope>
    <source>
        <strain evidence="3 5">FZJTZ28M4.scaf</strain>
        <strain evidence="2 4">FZJTZ9M6.scaf</strain>
    </source>
</reference>
<evidence type="ECO:0000256" key="1">
    <source>
        <dbReference type="SAM" id="Phobius"/>
    </source>
</evidence>
<comment type="caution">
    <text evidence="2">The sequence shown here is derived from an EMBL/GenBank/DDBJ whole genome shotgun (WGS) entry which is preliminary data.</text>
</comment>
<evidence type="ECO:0008006" key="6">
    <source>
        <dbReference type="Google" id="ProtNLM"/>
    </source>
</evidence>
<keyword evidence="1" id="KW-0472">Membrane</keyword>
<dbReference type="EMBL" id="VSTR01000007">
    <property type="protein sequence ID" value="MYY73222.1"/>
    <property type="molecule type" value="Genomic_DNA"/>
</dbReference>
<gene>
    <name evidence="3" type="ORF">FYL06_04555</name>
    <name evidence="2" type="ORF">FYL10_05960</name>
</gene>
<feature type="transmembrane region" description="Helical" evidence="1">
    <location>
        <begin position="141"/>
        <end position="160"/>
    </location>
</feature>
<evidence type="ECO:0000313" key="3">
    <source>
        <dbReference type="EMBL" id="MYZ66216.1"/>
    </source>
</evidence>
<dbReference type="Proteomes" id="UP000470980">
    <property type="component" value="Unassembled WGS sequence"/>
</dbReference>
<feature type="transmembrane region" description="Helical" evidence="1">
    <location>
        <begin position="189"/>
        <end position="208"/>
    </location>
</feature>
<proteinExistence type="predicted"/>
<keyword evidence="1" id="KW-1133">Transmembrane helix</keyword>
<dbReference type="RefSeq" id="WP_160943972.1">
    <property type="nucleotide sequence ID" value="NZ_CP123986.1"/>
</dbReference>
<dbReference type="EMBL" id="VSTU01000005">
    <property type="protein sequence ID" value="MYZ66216.1"/>
    <property type="molecule type" value="Genomic_DNA"/>
</dbReference>
<feature type="transmembrane region" description="Helical" evidence="1">
    <location>
        <begin position="481"/>
        <end position="502"/>
    </location>
</feature>
<feature type="transmembrane region" description="Helical" evidence="1">
    <location>
        <begin position="112"/>
        <end position="129"/>
    </location>
</feature>
<evidence type="ECO:0000313" key="4">
    <source>
        <dbReference type="Proteomes" id="UP000470980"/>
    </source>
</evidence>
<feature type="transmembrane region" description="Helical" evidence="1">
    <location>
        <begin position="457"/>
        <end position="474"/>
    </location>
</feature>
<dbReference type="Proteomes" id="UP000471300">
    <property type="component" value="Unassembled WGS sequence"/>
</dbReference>
<sequence>MKKENLLEKICIILVLVIPTIVRIIISLKIPLFMQGDARADDYLYVRYAKSLLEGNYLGTFDGYTLVKSISYAIYLYINNILGIPYRLSLILFYILAISALVYTLNKIIKSTYFSVVLYLFLLYSPVMLHNENIQKVYRGGVLVSSSILVISCFIGIYASEKKMEKILWSIFGALSLPFFYYVKEDSIWIMPFICVIILIYCVKNWFLIKETGRKKILNLLLMFIPIISLLVVTVTYKKINQGYYGEYTITDRSSTNFKNVIHDLLVISETNGGNKEIWITKQALEKAESYSPTLKKYEPVKKMYDNGGVKVYYGDLFFWSFRYVFNDEYSKNGIKINKIYGKIDKELKNNIDRKNIDNSKELYLSSVAKGLSKNDLAWLWKNWKKYFVVLATYKYNELSVDVATGDSNSINDMMQITNTPAVTQEVINTEWKNQYRKVISVVQKYVVGAYQKTGKWVFLLGFLGLVTLPVFVIRNKSYQMLSLMGIVVGLLSSVVPLFIGVQWFSNFLGYKKFYDYIGCAIPIMQVLEALGLLMLVRGTSIIMHKVKKLRRKDA</sequence>
<keyword evidence="1" id="KW-0812">Transmembrane</keyword>
<feature type="transmembrane region" description="Helical" evidence="1">
    <location>
        <begin position="514"/>
        <end position="537"/>
    </location>
</feature>
<feature type="transmembrane region" description="Helical" evidence="1">
    <location>
        <begin position="6"/>
        <end position="26"/>
    </location>
</feature>
<accession>A0ABD6J5D2</accession>
<feature type="transmembrane region" description="Helical" evidence="1">
    <location>
        <begin position="220"/>
        <end position="237"/>
    </location>
</feature>
<evidence type="ECO:0000313" key="5">
    <source>
        <dbReference type="Proteomes" id="UP000471300"/>
    </source>
</evidence>
<dbReference type="AlphaFoldDB" id="A0ABD6J5D2"/>
<evidence type="ECO:0000313" key="2">
    <source>
        <dbReference type="EMBL" id="MYY73222.1"/>
    </source>
</evidence>
<feature type="transmembrane region" description="Helical" evidence="1">
    <location>
        <begin position="167"/>
        <end position="183"/>
    </location>
</feature>
<feature type="transmembrane region" description="Helical" evidence="1">
    <location>
        <begin position="84"/>
        <end position="105"/>
    </location>
</feature>